<name>A0A063C819_USTVR</name>
<dbReference type="Proteomes" id="UP000027002">
    <property type="component" value="Chromosome 2"/>
</dbReference>
<feature type="transmembrane region" description="Helical" evidence="2">
    <location>
        <begin position="152"/>
        <end position="173"/>
    </location>
</feature>
<reference evidence="4" key="3">
    <citation type="submission" date="2020-03" db="EMBL/GenBank/DDBJ databases">
        <title>A mixture of massive structural variations and highly conserved coding sequences in Ustilaginoidea virens genome.</title>
        <authorList>
            <person name="Zhang K."/>
            <person name="Zhao Z."/>
            <person name="Zhang Z."/>
            <person name="Li Y."/>
            <person name="Hsiang T."/>
            <person name="Sun W."/>
        </authorList>
    </citation>
    <scope>NUCLEOTIDE SEQUENCE</scope>
    <source>
        <strain evidence="4">UV-8b</strain>
    </source>
</reference>
<feature type="transmembrane region" description="Helical" evidence="2">
    <location>
        <begin position="227"/>
        <end position="252"/>
    </location>
</feature>
<protein>
    <submittedName>
        <fullName evidence="3">Uncharacterized protein</fullName>
    </submittedName>
</protein>
<accession>A0A063C819</accession>
<dbReference type="GO" id="GO:0031505">
    <property type="term" value="P:fungal-type cell wall organization"/>
    <property type="evidence" value="ECO:0007669"/>
    <property type="project" value="TreeGrafter"/>
</dbReference>
<dbReference type="GeneID" id="66063459"/>
<evidence type="ECO:0000256" key="1">
    <source>
        <dbReference type="SAM" id="MobiDB-lite"/>
    </source>
</evidence>
<evidence type="ECO:0000313" key="5">
    <source>
        <dbReference type="Proteomes" id="UP000027002"/>
    </source>
</evidence>
<feature type="transmembrane region" description="Helical" evidence="2">
    <location>
        <begin position="7"/>
        <end position="28"/>
    </location>
</feature>
<dbReference type="Proteomes" id="UP000054053">
    <property type="component" value="Unassembled WGS sequence"/>
</dbReference>
<evidence type="ECO:0000313" key="6">
    <source>
        <dbReference type="Proteomes" id="UP000054053"/>
    </source>
</evidence>
<feature type="transmembrane region" description="Helical" evidence="2">
    <location>
        <begin position="180"/>
        <end position="207"/>
    </location>
</feature>
<keyword evidence="2" id="KW-0472">Membrane</keyword>
<dbReference type="GO" id="GO:0005886">
    <property type="term" value="C:plasma membrane"/>
    <property type="evidence" value="ECO:0007669"/>
    <property type="project" value="InterPro"/>
</dbReference>
<dbReference type="OrthoDB" id="4480814at2759"/>
<feature type="region of interest" description="Disordered" evidence="1">
    <location>
        <begin position="315"/>
        <end position="340"/>
    </location>
</feature>
<dbReference type="InterPro" id="IPR009571">
    <property type="entry name" value="SUR7/Rim9-like_fungi"/>
</dbReference>
<dbReference type="AlphaFoldDB" id="A0A063C819"/>
<sequence length="340" mass="36409">MGVGRFVCVAVPLILTISSLVALLIATLSGVAHNSLWIFEINTQNMSISPLDAAHLAGKAGLGLRANAQTDNITAAQLQLANVYQVHLWGYCYGDGKNQRQCTEAKFDWASQALNSSLTEELTSLTGVKIKLPDGIQTALKTFRTVAKWTEVAFIVALAALAVELLVGVFAMCSRVVSCVVWLASGVTALLVVAAAGLSTAMASVVIGAVDGTAKYYGVKGQIGGRFLAAVWLAAAFAIAAAFFWIFTICCCKPEARRSQSRGRRQVDSDGGEKLLPAGSYRPISGNNFEMRGGHHDDNTGYYSPGQKLHDFHTGYQPGPRHPAGQERTELAYEPYSHRV</sequence>
<dbReference type="PANTHER" id="PTHR28019:SF3">
    <property type="entry name" value="INTEGRAL MEMBRANE PROTEIN (AFU_ORTHOLOGUE AFUA_6G07470)"/>
    <property type="match status" value="1"/>
</dbReference>
<evidence type="ECO:0000256" key="2">
    <source>
        <dbReference type="SAM" id="Phobius"/>
    </source>
</evidence>
<dbReference type="EMBL" id="BBTG02000014">
    <property type="protein sequence ID" value="GAO14465.1"/>
    <property type="molecule type" value="Genomic_DNA"/>
</dbReference>
<dbReference type="Pfam" id="PF06687">
    <property type="entry name" value="SUR7"/>
    <property type="match status" value="1"/>
</dbReference>
<proteinExistence type="predicted"/>
<reference evidence="6" key="2">
    <citation type="journal article" date="2016" name="Genome Announc.">
        <title>Genome sequence of Ustilaginoidea virens IPU010, a rice pathogenic fungus causing false smut.</title>
        <authorList>
            <person name="Kumagai T."/>
            <person name="Ishii T."/>
            <person name="Terai G."/>
            <person name="Umemura M."/>
            <person name="Machida M."/>
            <person name="Asai K."/>
        </authorList>
    </citation>
    <scope>NUCLEOTIDE SEQUENCE [LARGE SCALE GENOMIC DNA]</scope>
    <source>
        <strain evidence="6">IPU010</strain>
    </source>
</reference>
<gene>
    <name evidence="4" type="ORF">UV8b_02681</name>
    <name evidence="3" type="ORF">UVI_02031430</name>
</gene>
<dbReference type="HOGENOM" id="CLU_034574_2_0_1"/>
<keyword evidence="2" id="KW-0812">Transmembrane</keyword>
<dbReference type="EMBL" id="CP072754">
    <property type="protein sequence ID" value="QUC18440.1"/>
    <property type="molecule type" value="Genomic_DNA"/>
</dbReference>
<dbReference type="PANTHER" id="PTHR28019">
    <property type="entry name" value="CELL MEMBRANE PROTEIN YLR413W-RELATED"/>
    <property type="match status" value="1"/>
</dbReference>
<feature type="region of interest" description="Disordered" evidence="1">
    <location>
        <begin position="261"/>
        <end position="281"/>
    </location>
</feature>
<evidence type="ECO:0000313" key="4">
    <source>
        <dbReference type="EMBL" id="QUC18440.1"/>
    </source>
</evidence>
<keyword evidence="5" id="KW-1185">Reference proteome</keyword>
<dbReference type="RefSeq" id="XP_042996113.1">
    <property type="nucleotide sequence ID" value="XM_043140179.1"/>
</dbReference>
<organism evidence="3 6">
    <name type="scientific">Ustilaginoidea virens</name>
    <name type="common">Rice false smut fungus</name>
    <name type="synonym">Villosiclava virens</name>
    <dbReference type="NCBI Taxonomy" id="1159556"/>
    <lineage>
        <taxon>Eukaryota</taxon>
        <taxon>Fungi</taxon>
        <taxon>Dikarya</taxon>
        <taxon>Ascomycota</taxon>
        <taxon>Pezizomycotina</taxon>
        <taxon>Sordariomycetes</taxon>
        <taxon>Hypocreomycetidae</taxon>
        <taxon>Hypocreales</taxon>
        <taxon>Clavicipitaceae</taxon>
        <taxon>Ustilaginoidea</taxon>
    </lineage>
</organism>
<reference evidence="3" key="1">
    <citation type="journal article" date="2016" name="Genome Announc.">
        <title>Genome Sequence of Ustilaginoidea virens IPU010, a Rice Pathogenic Fungus Causing False Smut.</title>
        <authorList>
            <person name="Kumagai T."/>
            <person name="Ishii T."/>
            <person name="Terai G."/>
            <person name="Umemura M."/>
            <person name="Machida M."/>
            <person name="Asai K."/>
        </authorList>
    </citation>
    <scope>NUCLEOTIDE SEQUENCE [LARGE SCALE GENOMIC DNA]</scope>
    <source>
        <strain evidence="3">IPU010</strain>
    </source>
</reference>
<dbReference type="KEGG" id="uvi:66063459"/>
<keyword evidence="2" id="KW-1133">Transmembrane helix</keyword>
<evidence type="ECO:0000313" key="3">
    <source>
        <dbReference type="EMBL" id="GAO14465.1"/>
    </source>
</evidence>
<dbReference type="GO" id="GO:0051285">
    <property type="term" value="C:cell cortex of cell tip"/>
    <property type="evidence" value="ECO:0007669"/>
    <property type="project" value="TreeGrafter"/>
</dbReference>
<dbReference type="InterPro" id="IPR052413">
    <property type="entry name" value="SUR7_domain"/>
</dbReference>